<proteinExistence type="predicted"/>
<reference evidence="2" key="1">
    <citation type="submission" date="2015-09" db="EMBL/GenBank/DDBJ databases">
        <authorList>
            <consortium name="Pathogen Informatics"/>
        </authorList>
    </citation>
    <scope>NUCLEOTIDE SEQUENCE [LARGE SCALE GENOMIC DNA]</scope>
    <source>
        <strain evidence="2">Lake Konstanz</strain>
    </source>
</reference>
<dbReference type="AlphaFoldDB" id="A0A0S4J671"/>
<evidence type="ECO:0000313" key="1">
    <source>
        <dbReference type="EMBL" id="CUG85100.1"/>
    </source>
</evidence>
<gene>
    <name evidence="1" type="ORF">BSAL_89280</name>
</gene>
<keyword evidence="2" id="KW-1185">Reference proteome</keyword>
<dbReference type="Proteomes" id="UP000051952">
    <property type="component" value="Unassembled WGS sequence"/>
</dbReference>
<organism evidence="1 2">
    <name type="scientific">Bodo saltans</name>
    <name type="common">Flagellated protozoan</name>
    <dbReference type="NCBI Taxonomy" id="75058"/>
    <lineage>
        <taxon>Eukaryota</taxon>
        <taxon>Discoba</taxon>
        <taxon>Euglenozoa</taxon>
        <taxon>Kinetoplastea</taxon>
        <taxon>Metakinetoplastina</taxon>
        <taxon>Eubodonida</taxon>
        <taxon>Bodonidae</taxon>
        <taxon>Bodo</taxon>
    </lineage>
</organism>
<accession>A0A0S4J671</accession>
<evidence type="ECO:0000313" key="2">
    <source>
        <dbReference type="Proteomes" id="UP000051952"/>
    </source>
</evidence>
<dbReference type="VEuPathDB" id="TriTrypDB:BSAL_89280"/>
<sequence length="59" mass="6370">MKSQCGACLRRFSVRVSRCAFPYAARNSQTPPTQAAESQSCLKAFESADDVGTEVLVLS</sequence>
<protein>
    <submittedName>
        <fullName evidence="1">Uncharacterized protein</fullName>
    </submittedName>
</protein>
<dbReference type="EMBL" id="CYKH01001144">
    <property type="protein sequence ID" value="CUG85100.1"/>
    <property type="molecule type" value="Genomic_DNA"/>
</dbReference>
<name>A0A0S4J671_BODSA</name>